<evidence type="ECO:0000313" key="2">
    <source>
        <dbReference type="EMBL" id="OGK64968.1"/>
    </source>
</evidence>
<protein>
    <submittedName>
        <fullName evidence="2">Uncharacterized protein</fullName>
    </submittedName>
</protein>
<dbReference type="EMBL" id="MGBG01000013">
    <property type="protein sequence ID" value="OGK64968.1"/>
    <property type="molecule type" value="Genomic_DNA"/>
</dbReference>
<feature type="transmembrane region" description="Helical" evidence="1">
    <location>
        <begin position="12"/>
        <end position="28"/>
    </location>
</feature>
<dbReference type="AlphaFoldDB" id="A0A1F7KAU0"/>
<reference evidence="2 3" key="1">
    <citation type="journal article" date="2016" name="Nat. Commun.">
        <title>Thousands of microbial genomes shed light on interconnected biogeochemical processes in an aquifer system.</title>
        <authorList>
            <person name="Anantharaman K."/>
            <person name="Brown C.T."/>
            <person name="Hug L.A."/>
            <person name="Sharon I."/>
            <person name="Castelle C.J."/>
            <person name="Probst A.J."/>
            <person name="Thomas B.C."/>
            <person name="Singh A."/>
            <person name="Wilkins M.J."/>
            <person name="Karaoz U."/>
            <person name="Brodie E.L."/>
            <person name="Williams K.H."/>
            <person name="Hubbard S.S."/>
            <person name="Banfield J.F."/>
        </authorList>
    </citation>
    <scope>NUCLEOTIDE SEQUENCE [LARGE SCALE GENOMIC DNA]</scope>
</reference>
<proteinExistence type="predicted"/>
<keyword evidence="1" id="KW-0472">Membrane</keyword>
<gene>
    <name evidence="2" type="ORF">A2209_04735</name>
</gene>
<keyword evidence="1" id="KW-0812">Transmembrane</keyword>
<feature type="transmembrane region" description="Helical" evidence="1">
    <location>
        <begin position="63"/>
        <end position="92"/>
    </location>
</feature>
<evidence type="ECO:0000313" key="3">
    <source>
        <dbReference type="Proteomes" id="UP000178450"/>
    </source>
</evidence>
<evidence type="ECO:0000256" key="1">
    <source>
        <dbReference type="SAM" id="Phobius"/>
    </source>
</evidence>
<organism evidence="2 3">
    <name type="scientific">Candidatus Roizmanbacteria bacterium RIFOXYA1_FULL_41_12</name>
    <dbReference type="NCBI Taxonomy" id="1802082"/>
    <lineage>
        <taxon>Bacteria</taxon>
        <taxon>Candidatus Roizmaniibacteriota</taxon>
    </lineage>
</organism>
<feature type="transmembrane region" description="Helical" evidence="1">
    <location>
        <begin position="40"/>
        <end position="57"/>
    </location>
</feature>
<comment type="caution">
    <text evidence="2">The sequence shown here is derived from an EMBL/GenBank/DDBJ whole genome shotgun (WGS) entry which is preliminary data.</text>
</comment>
<keyword evidence="1" id="KW-1133">Transmembrane helix</keyword>
<name>A0A1F7KAU0_9BACT</name>
<sequence length="98" mass="11571">MKLGPFFFDTKELFLILLAGLVWLARYFGWEIPLFDLQKLLLLIVLFLLAKGLLPAIHNENFLILAFFTLFLSFYLVELQLVLFFVITLILFRFLKVI</sequence>
<accession>A0A1F7KAU0</accession>
<dbReference type="Proteomes" id="UP000178450">
    <property type="component" value="Unassembled WGS sequence"/>
</dbReference>